<dbReference type="SUPFAM" id="SSF142823">
    <property type="entry name" value="ComB-like"/>
    <property type="match status" value="1"/>
</dbReference>
<dbReference type="EMBL" id="FNKD01000001">
    <property type="protein sequence ID" value="SDQ05940.1"/>
    <property type="molecule type" value="Genomic_DNA"/>
</dbReference>
<name>A0A1H0XST6_9BACI</name>
<dbReference type="InterPro" id="IPR005238">
    <property type="entry name" value="ComB-like"/>
</dbReference>
<evidence type="ECO:0000313" key="9">
    <source>
        <dbReference type="Proteomes" id="UP000199444"/>
    </source>
</evidence>
<dbReference type="Proteomes" id="UP000199444">
    <property type="component" value="Unassembled WGS sequence"/>
</dbReference>
<comment type="cofactor">
    <cofactor evidence="1">
        <name>Mg(2+)</name>
        <dbReference type="ChEBI" id="CHEBI:18420"/>
    </cofactor>
</comment>
<proteinExistence type="inferred from homology"/>
<keyword evidence="9" id="KW-1185">Reference proteome</keyword>
<reference evidence="8 9" key="1">
    <citation type="submission" date="2016-10" db="EMBL/GenBank/DDBJ databases">
        <authorList>
            <person name="de Groot N.N."/>
        </authorList>
    </citation>
    <scope>NUCLEOTIDE SEQUENCE [LARGE SCALE GENOMIC DNA]</scope>
    <source>
        <strain evidence="8 9">CGMCC 1.10449</strain>
    </source>
</reference>
<gene>
    <name evidence="8" type="ORF">SAMN05216231_0172</name>
</gene>
<evidence type="ECO:0000256" key="6">
    <source>
        <dbReference type="ARBA" id="ARBA00022842"/>
    </source>
</evidence>
<evidence type="ECO:0000313" key="8">
    <source>
        <dbReference type="EMBL" id="SDQ05940.1"/>
    </source>
</evidence>
<evidence type="ECO:0000256" key="7">
    <source>
        <dbReference type="ARBA" id="ARBA00033711"/>
    </source>
</evidence>
<sequence length="244" mass="26799">MKVHLLWKKEEIDDLQLKGDKIAVVFDVLLATSTIATCLAYGAKQVTPVLNEKEALKEAEAIKKDDVCLVGERDGITIKGFLDPVPLFLKNHIAGKKVVLSTTNGTVAIRKAASAKKVYMASLLNGEAVARRLIERYDNESIVVVCSGSNNSFCIEDFYGAGYFIDQLVSAYSHEQVDLTDSAMAAKLFYENLSDQAENVLQNSHVGKMMAEYGVENEVEFVSRKGILSVVPRLFDGKTIVAED</sequence>
<dbReference type="PANTHER" id="PTHR37311:SF1">
    <property type="entry name" value="2-PHOSPHOSULFOLACTATE PHOSPHATASE-RELATED"/>
    <property type="match status" value="1"/>
</dbReference>
<dbReference type="GO" id="GO:0050532">
    <property type="term" value="F:2-phosphosulfolactate phosphatase activity"/>
    <property type="evidence" value="ECO:0007669"/>
    <property type="project" value="UniProtKB-EC"/>
</dbReference>
<evidence type="ECO:0000256" key="2">
    <source>
        <dbReference type="ARBA" id="ARBA00009997"/>
    </source>
</evidence>
<dbReference type="RefSeq" id="WP_092491082.1">
    <property type="nucleotide sequence ID" value="NZ_FNKD01000001.1"/>
</dbReference>
<protein>
    <recommendedName>
        <fullName evidence="4">Probable 2-phosphosulfolactate phosphatase</fullName>
        <ecNumber evidence="3">3.1.3.71</ecNumber>
    </recommendedName>
</protein>
<dbReference type="STRING" id="553311.SAMN05216231_0172"/>
<comment type="similarity">
    <text evidence="2">Belongs to the ComB family.</text>
</comment>
<accession>A0A1H0XST6</accession>
<keyword evidence="5" id="KW-0378">Hydrolase</keyword>
<keyword evidence="6" id="KW-0460">Magnesium</keyword>
<evidence type="ECO:0000256" key="1">
    <source>
        <dbReference type="ARBA" id="ARBA00001946"/>
    </source>
</evidence>
<dbReference type="GO" id="GO:0000287">
    <property type="term" value="F:magnesium ion binding"/>
    <property type="evidence" value="ECO:0007669"/>
    <property type="project" value="InterPro"/>
</dbReference>
<organism evidence="8 9">
    <name type="scientific">Virgibacillus salinus</name>
    <dbReference type="NCBI Taxonomy" id="553311"/>
    <lineage>
        <taxon>Bacteria</taxon>
        <taxon>Bacillati</taxon>
        <taxon>Bacillota</taxon>
        <taxon>Bacilli</taxon>
        <taxon>Bacillales</taxon>
        <taxon>Bacillaceae</taxon>
        <taxon>Virgibacillus</taxon>
    </lineage>
</organism>
<dbReference type="AlphaFoldDB" id="A0A1H0XST6"/>
<dbReference type="Gene3D" id="3.90.1560.10">
    <property type="entry name" value="ComB-like"/>
    <property type="match status" value="1"/>
</dbReference>
<dbReference type="GO" id="GO:0050545">
    <property type="term" value="F:sulfopyruvate decarboxylase activity"/>
    <property type="evidence" value="ECO:0007669"/>
    <property type="project" value="TreeGrafter"/>
</dbReference>
<dbReference type="Pfam" id="PF04029">
    <property type="entry name" value="2-ph_phosp"/>
    <property type="match status" value="1"/>
</dbReference>
<evidence type="ECO:0000256" key="4">
    <source>
        <dbReference type="ARBA" id="ARBA00021948"/>
    </source>
</evidence>
<evidence type="ECO:0000256" key="3">
    <source>
        <dbReference type="ARBA" id="ARBA00012953"/>
    </source>
</evidence>
<dbReference type="InterPro" id="IPR036702">
    <property type="entry name" value="ComB-like_sf"/>
</dbReference>
<dbReference type="PANTHER" id="PTHR37311">
    <property type="entry name" value="2-PHOSPHOSULFOLACTATE PHOSPHATASE-RELATED"/>
    <property type="match status" value="1"/>
</dbReference>
<comment type="catalytic activity">
    <reaction evidence="7">
        <text>(2R)-O-phospho-3-sulfolactate + H2O = (2R)-3-sulfolactate + phosphate</text>
        <dbReference type="Rhea" id="RHEA:23416"/>
        <dbReference type="ChEBI" id="CHEBI:15377"/>
        <dbReference type="ChEBI" id="CHEBI:15597"/>
        <dbReference type="ChEBI" id="CHEBI:43474"/>
        <dbReference type="ChEBI" id="CHEBI:58738"/>
        <dbReference type="EC" id="3.1.3.71"/>
    </reaction>
</comment>
<evidence type="ECO:0000256" key="5">
    <source>
        <dbReference type="ARBA" id="ARBA00022801"/>
    </source>
</evidence>
<dbReference type="EC" id="3.1.3.71" evidence="3"/>